<dbReference type="EMBL" id="FNVO01000006">
    <property type="protein sequence ID" value="SEG56012.1"/>
    <property type="molecule type" value="Genomic_DNA"/>
</dbReference>
<proteinExistence type="predicted"/>
<sequence length="90" mass="9671">MAVVGAREMADARRHHLAALAYEIEARGLSWRLAGPGESVLHVANPVTRRQVMVVAMPTGDGWFYLWAGGGMGDVTQPARAADQIARMLG</sequence>
<evidence type="ECO:0000313" key="1">
    <source>
        <dbReference type="EMBL" id="SEG56012.1"/>
    </source>
</evidence>
<evidence type="ECO:0000313" key="2">
    <source>
        <dbReference type="Proteomes" id="UP000236723"/>
    </source>
</evidence>
<accession>A0A1H6B5V9</accession>
<name>A0A1H6B5V9_9ACTN</name>
<gene>
    <name evidence="1" type="ORF">SAMN04489712_106277</name>
</gene>
<reference evidence="2" key="1">
    <citation type="submission" date="2016-10" db="EMBL/GenBank/DDBJ databases">
        <authorList>
            <person name="Varghese N."/>
            <person name="Submissions S."/>
        </authorList>
    </citation>
    <scope>NUCLEOTIDE SEQUENCE [LARGE SCALE GENOMIC DNA]</scope>
    <source>
        <strain evidence="2">DSM 43163</strain>
    </source>
</reference>
<keyword evidence="2" id="KW-1185">Reference proteome</keyword>
<organism evidence="1 2">
    <name type="scientific">Thermomonospora echinospora</name>
    <dbReference type="NCBI Taxonomy" id="1992"/>
    <lineage>
        <taxon>Bacteria</taxon>
        <taxon>Bacillati</taxon>
        <taxon>Actinomycetota</taxon>
        <taxon>Actinomycetes</taxon>
        <taxon>Streptosporangiales</taxon>
        <taxon>Thermomonosporaceae</taxon>
        <taxon>Thermomonospora</taxon>
    </lineage>
</organism>
<dbReference type="Proteomes" id="UP000236723">
    <property type="component" value="Unassembled WGS sequence"/>
</dbReference>
<protein>
    <submittedName>
        <fullName evidence="1">Uncharacterized protein</fullName>
    </submittedName>
</protein>
<dbReference type="AlphaFoldDB" id="A0A1H6B5V9"/>
<dbReference type="RefSeq" id="WP_235017921.1">
    <property type="nucleotide sequence ID" value="NZ_FNVO01000006.1"/>
</dbReference>